<dbReference type="OrthoDB" id="66726at2759"/>
<feature type="transmembrane region" description="Helical" evidence="2">
    <location>
        <begin position="376"/>
        <end position="396"/>
    </location>
</feature>
<comment type="caution">
    <text evidence="3">The sequence shown here is derived from an EMBL/GenBank/DDBJ whole genome shotgun (WGS) entry which is preliminary data.</text>
</comment>
<evidence type="ECO:0000256" key="2">
    <source>
        <dbReference type="SAM" id="Phobius"/>
    </source>
</evidence>
<dbReference type="GO" id="GO:0016567">
    <property type="term" value="P:protein ubiquitination"/>
    <property type="evidence" value="ECO:0007669"/>
    <property type="project" value="TreeGrafter"/>
</dbReference>
<dbReference type="STRING" id="857340.A0A086SYZ8"/>
<feature type="region of interest" description="Disordered" evidence="1">
    <location>
        <begin position="647"/>
        <end position="671"/>
    </location>
</feature>
<sequence length="947" mass="104645">MDDLKAAATPDPGLHNATAWYNLTAWAVNVTRYAPSLEDLVWAAPRMLVKLGYYINSNDALEANADLGPPTAVGGLESNPYTNMRPTEVDIIHGAARRTGVPVDAAPRTSTLSVDGARGFGSVFSYATSKWALACVAMAIILNRTHIYAATRRRLRLRWTVRLLLRFLPILLISMQAVRLLQSLQCQTSTDFSELRWGDPSKNSDLMFSHRNRFFNSLAATLLRATDEQSCLAVHMIPPDDNESTHNLRGSLSRLWPLFGSFCLSHFLETLSCAVQGRPHAYETAMTLFEQSLAFAEADAAVSNQITWGAASKSASKSGPSGGNNPVTGTTIAITRSMIMRRVNTPPEVLFVALLSSFTHISSHLLGVFDLQARYRLVNTGFWAFCFMATLVWSAINFDMDDPASQGLLRFPTVCIIGLIPHILVLIGICMCLSIYAFGLLLSAICPPADEERLPLTFHQRLVRAHQNMQANVSLSEIRITREMDIYTALLRAGFAAVTMASEAVYLNEDRGVGLKRYTWLEEARLQEAEELQRTWIGLGPGTSRYDQIGAIGLVPVKDGGMVAANGYSRERAAQKIPNGRADRSLRIGVGASERSTRWLMAVELFLNICRLFARLGAVVMLWCLGVARIRARPAWLLRLARRTKEGHEGASKSNPSAESAASGSSKDNIPASMDALDIEAEIRRTGQKQSEENLDADLYNYWLHGGWWGSKDTSGDFQPNPWDDDWDTTSVITATTTGWETGDEGEWESEDDGQKTPTQQSSRWSRASTPQMDSPFSMNDLASLLQPKSPEDRGRARALAAHFQSDSVVTRSQFRRMEQLERTRILTSPGHGSHTQGRWNTGGTRARSEKLSPDEEESLLEQLLLSRRQACAEANSSGDSETDGTGFGHDGPHCVVCQSAPRAIIVWPCRCLSLCDDCRVSLAMNNFDKCVCCRREVLSFSRIYVP</sequence>
<dbReference type="InterPro" id="IPR013083">
    <property type="entry name" value="Znf_RING/FYVE/PHD"/>
</dbReference>
<dbReference type="HOGENOM" id="CLU_006057_0_0_1"/>
<dbReference type="CDD" id="cd16616">
    <property type="entry name" value="mRING-HC-C4C4_Asi1p-like"/>
    <property type="match status" value="1"/>
</dbReference>
<feature type="transmembrane region" description="Helical" evidence="2">
    <location>
        <begin position="349"/>
        <end position="369"/>
    </location>
</feature>
<keyword evidence="2" id="KW-0472">Membrane</keyword>
<dbReference type="AlphaFoldDB" id="A0A086SYZ8"/>
<feature type="compositionally biased region" description="Polar residues" evidence="1">
    <location>
        <begin position="652"/>
        <end position="668"/>
    </location>
</feature>
<reference evidence="4" key="1">
    <citation type="journal article" date="2014" name="Genome Announc.">
        <title>Genome sequence and annotation of Acremonium chrysogenum, producer of the beta-lactam antibiotic cephalosporin C.</title>
        <authorList>
            <person name="Terfehr D."/>
            <person name="Dahlmann T.A."/>
            <person name="Specht T."/>
            <person name="Zadra I."/>
            <person name="Kuernsteiner H."/>
            <person name="Kueck U."/>
        </authorList>
    </citation>
    <scope>NUCLEOTIDE SEQUENCE [LARGE SCALE GENOMIC DNA]</scope>
    <source>
        <strain evidence="4">ATCC 11550 / CBS 779.69 / DSM 880 / IAM 14645 / JCM 23072 / IMI 49137</strain>
    </source>
</reference>
<dbReference type="GO" id="GO:0006511">
    <property type="term" value="P:ubiquitin-dependent protein catabolic process"/>
    <property type="evidence" value="ECO:0007669"/>
    <property type="project" value="TreeGrafter"/>
</dbReference>
<gene>
    <name evidence="3" type="ORF">ACRE_069410</name>
</gene>
<evidence type="ECO:0000256" key="1">
    <source>
        <dbReference type="SAM" id="MobiDB-lite"/>
    </source>
</evidence>
<proteinExistence type="predicted"/>
<dbReference type="Pfam" id="PF13920">
    <property type="entry name" value="zf-C3HC4_3"/>
    <property type="match status" value="1"/>
</dbReference>
<dbReference type="Proteomes" id="UP000029964">
    <property type="component" value="Unassembled WGS sequence"/>
</dbReference>
<dbReference type="Gene3D" id="3.30.40.10">
    <property type="entry name" value="Zinc/RING finger domain, C3HC4 (zinc finger)"/>
    <property type="match status" value="1"/>
</dbReference>
<keyword evidence="2" id="KW-0812">Transmembrane</keyword>
<dbReference type="PANTHER" id="PTHR22696:SF1">
    <property type="entry name" value="E3 UBIQUITIN-PROTEIN LIGASE RNF26"/>
    <property type="match status" value="1"/>
</dbReference>
<feature type="transmembrane region" description="Helical" evidence="2">
    <location>
        <begin position="605"/>
        <end position="628"/>
    </location>
</feature>
<keyword evidence="2" id="KW-1133">Transmembrane helix</keyword>
<feature type="compositionally biased region" description="Acidic residues" evidence="1">
    <location>
        <begin position="742"/>
        <end position="752"/>
    </location>
</feature>
<keyword evidence="4" id="KW-1185">Reference proteome</keyword>
<evidence type="ECO:0000313" key="4">
    <source>
        <dbReference type="Proteomes" id="UP000029964"/>
    </source>
</evidence>
<accession>A0A086SYZ8</accession>
<dbReference type="EMBL" id="JPKY01000097">
    <property type="protein sequence ID" value="KFH42330.1"/>
    <property type="molecule type" value="Genomic_DNA"/>
</dbReference>
<protein>
    <submittedName>
        <fullName evidence="3">Uncharacterized protein</fullName>
    </submittedName>
</protein>
<dbReference type="GO" id="GO:0061630">
    <property type="term" value="F:ubiquitin protein ligase activity"/>
    <property type="evidence" value="ECO:0007669"/>
    <property type="project" value="TreeGrafter"/>
</dbReference>
<feature type="region of interest" description="Disordered" evidence="1">
    <location>
        <begin position="827"/>
        <end position="854"/>
    </location>
</feature>
<name>A0A086SYZ8_HAPC1</name>
<feature type="region of interest" description="Disordered" evidence="1">
    <location>
        <begin position="738"/>
        <end position="779"/>
    </location>
</feature>
<organism evidence="3 4">
    <name type="scientific">Hapsidospora chrysogenum (strain ATCC 11550 / CBS 779.69 / DSM 880 / IAM 14645 / JCM 23072 / IMI 49137)</name>
    <name type="common">Acremonium chrysogenum</name>
    <dbReference type="NCBI Taxonomy" id="857340"/>
    <lineage>
        <taxon>Eukaryota</taxon>
        <taxon>Fungi</taxon>
        <taxon>Dikarya</taxon>
        <taxon>Ascomycota</taxon>
        <taxon>Pezizomycotina</taxon>
        <taxon>Sordariomycetes</taxon>
        <taxon>Hypocreomycetidae</taxon>
        <taxon>Hypocreales</taxon>
        <taxon>Bionectriaceae</taxon>
        <taxon>Hapsidospora</taxon>
    </lineage>
</organism>
<feature type="compositionally biased region" description="Polar residues" evidence="1">
    <location>
        <begin position="834"/>
        <end position="844"/>
    </location>
</feature>
<feature type="compositionally biased region" description="Polar residues" evidence="1">
    <location>
        <begin position="756"/>
        <end position="778"/>
    </location>
</feature>
<dbReference type="PANTHER" id="PTHR22696">
    <property type="entry name" value="E3 UBIQUITIN-PROTEIN LIGASE RNF26"/>
    <property type="match status" value="1"/>
</dbReference>
<evidence type="ECO:0000313" key="3">
    <source>
        <dbReference type="EMBL" id="KFH42330.1"/>
    </source>
</evidence>
<feature type="transmembrane region" description="Helical" evidence="2">
    <location>
        <begin position="416"/>
        <end position="445"/>
    </location>
</feature>